<dbReference type="Proteomes" id="UP000235388">
    <property type="component" value="Unassembled WGS sequence"/>
</dbReference>
<organism evidence="4 5">
    <name type="scientific">Puccinia coronata f. sp. avenae</name>
    <dbReference type="NCBI Taxonomy" id="200324"/>
    <lineage>
        <taxon>Eukaryota</taxon>
        <taxon>Fungi</taxon>
        <taxon>Dikarya</taxon>
        <taxon>Basidiomycota</taxon>
        <taxon>Pucciniomycotina</taxon>
        <taxon>Pucciniomycetes</taxon>
        <taxon>Pucciniales</taxon>
        <taxon>Pucciniaceae</taxon>
        <taxon>Puccinia</taxon>
    </lineage>
</organism>
<dbReference type="InterPro" id="IPR043502">
    <property type="entry name" value="DNA/RNA_pol_sf"/>
</dbReference>
<dbReference type="EMBL" id="PGCJ01000057">
    <property type="protein sequence ID" value="PLW53720.1"/>
    <property type="molecule type" value="Genomic_DNA"/>
</dbReference>
<evidence type="ECO:0000259" key="3">
    <source>
        <dbReference type="Pfam" id="PF07727"/>
    </source>
</evidence>
<dbReference type="InterPro" id="IPR012337">
    <property type="entry name" value="RNaseH-like_sf"/>
</dbReference>
<dbReference type="GO" id="GO:0005634">
    <property type="term" value="C:nucleus"/>
    <property type="evidence" value="ECO:0007669"/>
    <property type="project" value="TreeGrafter"/>
</dbReference>
<evidence type="ECO:0000313" key="5">
    <source>
        <dbReference type="Proteomes" id="UP000235388"/>
    </source>
</evidence>
<dbReference type="GO" id="GO:0006357">
    <property type="term" value="P:regulation of transcription by RNA polymerase II"/>
    <property type="evidence" value="ECO:0007669"/>
    <property type="project" value="TreeGrafter"/>
</dbReference>
<dbReference type="SUPFAM" id="SSF53098">
    <property type="entry name" value="Ribonuclease H-like"/>
    <property type="match status" value="1"/>
</dbReference>
<comment type="caution">
    <text evidence="4">The sequence shown here is derived from an EMBL/GenBank/DDBJ whole genome shotgun (WGS) entry which is preliminary data.</text>
</comment>
<dbReference type="OrthoDB" id="2742630at2759"/>
<keyword evidence="5" id="KW-1185">Reference proteome</keyword>
<dbReference type="Pfam" id="PF05699">
    <property type="entry name" value="Dimer_Tnp_hAT"/>
    <property type="match status" value="1"/>
</dbReference>
<proteinExistence type="predicted"/>
<dbReference type="InterPro" id="IPR052717">
    <property type="entry name" value="Vacuolar_transposase_reg"/>
</dbReference>
<dbReference type="STRING" id="200324.A0A2N5VUS0"/>
<feature type="domain" description="HAT C-terminal dimerisation" evidence="2">
    <location>
        <begin position="687"/>
        <end position="747"/>
    </location>
</feature>
<gene>
    <name evidence="4" type="ORF">PCANC_04477</name>
</gene>
<dbReference type="Pfam" id="PF07727">
    <property type="entry name" value="RVT_2"/>
    <property type="match status" value="1"/>
</dbReference>
<dbReference type="InterPro" id="IPR013103">
    <property type="entry name" value="RVT_2"/>
</dbReference>
<protein>
    <recommendedName>
        <fullName evidence="6">Reverse transcriptase Ty1/copia-type domain-containing protein</fullName>
    </recommendedName>
</protein>
<evidence type="ECO:0000256" key="1">
    <source>
        <dbReference type="SAM" id="MobiDB-lite"/>
    </source>
</evidence>
<dbReference type="AlphaFoldDB" id="A0A2N5VUS0"/>
<feature type="domain" description="Reverse transcriptase Ty1/copia-type" evidence="3">
    <location>
        <begin position="132"/>
        <end position="360"/>
    </location>
</feature>
<evidence type="ECO:0000313" key="4">
    <source>
        <dbReference type="EMBL" id="PLW53720.1"/>
    </source>
</evidence>
<evidence type="ECO:0008006" key="6">
    <source>
        <dbReference type="Google" id="ProtNLM"/>
    </source>
</evidence>
<dbReference type="PANTHER" id="PTHR46169">
    <property type="entry name" value="DNA REPLICATION-RELATED ELEMENT FACTOR, ISOFORM A"/>
    <property type="match status" value="1"/>
</dbReference>
<accession>A0A2N5VUS0</accession>
<dbReference type="SUPFAM" id="SSF56672">
    <property type="entry name" value="DNA/RNA polymerases"/>
    <property type="match status" value="1"/>
</dbReference>
<reference evidence="4 5" key="1">
    <citation type="submission" date="2017-11" db="EMBL/GenBank/DDBJ databases">
        <title>De novo assembly and phasing of dikaryotic genomes from two isolates of Puccinia coronata f. sp. avenae, the causal agent of oat crown rust.</title>
        <authorList>
            <person name="Miller M.E."/>
            <person name="Zhang Y."/>
            <person name="Omidvar V."/>
            <person name="Sperschneider J."/>
            <person name="Schwessinger B."/>
            <person name="Raley C."/>
            <person name="Palmer J.M."/>
            <person name="Garnica D."/>
            <person name="Upadhyaya N."/>
            <person name="Rathjen J."/>
            <person name="Taylor J.M."/>
            <person name="Park R.F."/>
            <person name="Dodds P.N."/>
            <person name="Hirsch C.D."/>
            <person name="Kianian S.F."/>
            <person name="Figueroa M."/>
        </authorList>
    </citation>
    <scope>NUCLEOTIDE SEQUENCE [LARGE SCALE GENOMIC DNA]</scope>
    <source>
        <strain evidence="4">12NC29</strain>
    </source>
</reference>
<dbReference type="PANTHER" id="PTHR46169:SF15">
    <property type="entry name" value="INNER CENTROMERE PROTEIN A-LIKE ISOFORM X1-RELATED"/>
    <property type="match status" value="1"/>
</dbReference>
<sequence length="749" mass="84007">MVGNVDTPVFLGEPILPFEESDTVEPRLSSDTTNEEPAAEDFPQNPVGGRRWIYVPDVPPENLIQSSISADNIIDGKRPRRQVCYVSTSADPKSHAMAMKCAESAAWMEAERKEVDNMMRHEVWIERPRRPDDAPIASTWAYRRKLGQDNQVVEYKARICAQGFRQKLGINFELKYAPTGKATSLRLLLSHALNAGLQIHQLDVRSAFLTCPLEDRVTLFPPPGFACPPGTVLELRKAIYGLKQASKAWYERLKGFLSTVGFRATVSDPCVFHRPDTDIHPATWIFAHVDDLVIISRDPLRFREEIESEFDIKYLGQAEFLLGMNIDRSPGHLHIHQTQYIERKLVEYGFDEAPTASCPLDPKSHLRAATTLCLACGDNAASVEEGDSDDGNSTMEVYSDDSELLDEADFEASDEEDGNCYTSKSCQQTLAKFREISKKLRFSPNSKAKFLALCRENKCAKPHMVERNERTQWNSTSAQLKSIVRCKSAILEWQRHRQFGMDSKYCVNQSEFSLARNLVDVLEIFHKVTLQVSNAGSALLANVVVFIDQITNHLLTIISNKDYPPALRNACRAGLKMTNKYYSLTDASPLYRITILLHPSFRNEYFKLANWEPEWITKAICLVQEMWVLHYKPRPVSTPSQSASATPTPSARPVTGMLAGLSSAAAARGGNASLDAFDIWLTGALILDGNEPVNPLKWWIQQKRTGNTHGGLVHMALDVLGCPATTVDVERSFSFGRDYVATKRHRLAP</sequence>
<dbReference type="GO" id="GO:0046983">
    <property type="term" value="F:protein dimerization activity"/>
    <property type="evidence" value="ECO:0007669"/>
    <property type="project" value="InterPro"/>
</dbReference>
<evidence type="ECO:0000259" key="2">
    <source>
        <dbReference type="Pfam" id="PF05699"/>
    </source>
</evidence>
<dbReference type="InterPro" id="IPR008906">
    <property type="entry name" value="HATC_C_dom"/>
</dbReference>
<name>A0A2N5VUS0_9BASI</name>
<feature type="region of interest" description="Disordered" evidence="1">
    <location>
        <begin position="13"/>
        <end position="46"/>
    </location>
</feature>